<evidence type="ECO:0000313" key="3">
    <source>
        <dbReference type="Proteomes" id="UP000479000"/>
    </source>
</evidence>
<keyword evidence="3" id="KW-1185">Reference proteome</keyword>
<feature type="region of interest" description="Disordered" evidence="1">
    <location>
        <begin position="31"/>
        <end position="65"/>
    </location>
</feature>
<dbReference type="AlphaFoldDB" id="A0A6H5H3W7"/>
<organism evidence="2 3">
    <name type="scientific">Nesidiocoris tenuis</name>
    <dbReference type="NCBI Taxonomy" id="355587"/>
    <lineage>
        <taxon>Eukaryota</taxon>
        <taxon>Metazoa</taxon>
        <taxon>Ecdysozoa</taxon>
        <taxon>Arthropoda</taxon>
        <taxon>Hexapoda</taxon>
        <taxon>Insecta</taxon>
        <taxon>Pterygota</taxon>
        <taxon>Neoptera</taxon>
        <taxon>Paraneoptera</taxon>
        <taxon>Hemiptera</taxon>
        <taxon>Heteroptera</taxon>
        <taxon>Panheteroptera</taxon>
        <taxon>Cimicomorpha</taxon>
        <taxon>Miridae</taxon>
        <taxon>Dicyphina</taxon>
        <taxon>Nesidiocoris</taxon>
    </lineage>
</organism>
<evidence type="ECO:0000313" key="2">
    <source>
        <dbReference type="EMBL" id="CAB0010174.1"/>
    </source>
</evidence>
<proteinExistence type="predicted"/>
<accession>A0A6H5H3W7</accession>
<dbReference type="EMBL" id="CADCXU010022838">
    <property type="protein sequence ID" value="CAB0010174.1"/>
    <property type="molecule type" value="Genomic_DNA"/>
</dbReference>
<reference evidence="2 3" key="1">
    <citation type="submission" date="2020-02" db="EMBL/GenBank/DDBJ databases">
        <authorList>
            <person name="Ferguson B K."/>
        </authorList>
    </citation>
    <scope>NUCLEOTIDE SEQUENCE [LARGE SCALE GENOMIC DNA]</scope>
</reference>
<sequence>MPEQNRRPGQLDREISEWGRSRMNAQECFRNETINRRLPTSDPQECGDTESSPIPGEIRRPNDPEQEFTLRRLEVCDRNSYQQYRTKSVLSTPQKREISRNRQGRLIGGFTIFVTYTMKTNESHTYTILRERRAKRKPPSPTDASRSLVRP</sequence>
<protein>
    <submittedName>
        <fullName evidence="2">Uncharacterized protein</fullName>
    </submittedName>
</protein>
<evidence type="ECO:0000256" key="1">
    <source>
        <dbReference type="SAM" id="MobiDB-lite"/>
    </source>
</evidence>
<gene>
    <name evidence="2" type="ORF">NTEN_LOCUS15225</name>
</gene>
<dbReference type="Proteomes" id="UP000479000">
    <property type="component" value="Unassembled WGS sequence"/>
</dbReference>
<name>A0A6H5H3W7_9HEMI</name>
<feature type="region of interest" description="Disordered" evidence="1">
    <location>
        <begin position="131"/>
        <end position="151"/>
    </location>
</feature>